<accession>A0A2H1VXE6</accession>
<sequence>MAFATESKYQKLVKTNKHGKYPVLSSNDVTSDYVSLKTNIPVQKTTKRQIKFLFRLAAARGISVHKVVEPLISDHVTKSSWISRDYV</sequence>
<protein>
    <submittedName>
        <fullName evidence="1">SFRICE_022362</fullName>
    </submittedName>
</protein>
<reference evidence="1" key="1">
    <citation type="submission" date="2016-07" db="EMBL/GenBank/DDBJ databases">
        <authorList>
            <person name="Bretaudeau A."/>
        </authorList>
    </citation>
    <scope>NUCLEOTIDE SEQUENCE</scope>
    <source>
        <strain evidence="1">Rice</strain>
        <tissue evidence="1">Whole body</tissue>
    </source>
</reference>
<proteinExistence type="predicted"/>
<gene>
    <name evidence="1" type="ORF">SFRICE_022362</name>
</gene>
<evidence type="ECO:0000313" key="1">
    <source>
        <dbReference type="EMBL" id="SOQ45505.1"/>
    </source>
</evidence>
<dbReference type="AlphaFoldDB" id="A0A2H1VXE6"/>
<name>A0A2H1VXE6_SPOFR</name>
<dbReference type="EMBL" id="ODYU01005029">
    <property type="protein sequence ID" value="SOQ45505.1"/>
    <property type="molecule type" value="Genomic_DNA"/>
</dbReference>
<organism evidence="1">
    <name type="scientific">Spodoptera frugiperda</name>
    <name type="common">Fall armyworm</name>
    <dbReference type="NCBI Taxonomy" id="7108"/>
    <lineage>
        <taxon>Eukaryota</taxon>
        <taxon>Metazoa</taxon>
        <taxon>Ecdysozoa</taxon>
        <taxon>Arthropoda</taxon>
        <taxon>Hexapoda</taxon>
        <taxon>Insecta</taxon>
        <taxon>Pterygota</taxon>
        <taxon>Neoptera</taxon>
        <taxon>Endopterygota</taxon>
        <taxon>Lepidoptera</taxon>
        <taxon>Glossata</taxon>
        <taxon>Ditrysia</taxon>
        <taxon>Noctuoidea</taxon>
        <taxon>Noctuidae</taxon>
        <taxon>Amphipyrinae</taxon>
        <taxon>Spodoptera</taxon>
    </lineage>
</organism>